<dbReference type="Pfam" id="PF10988">
    <property type="entry name" value="DUF2807"/>
    <property type="match status" value="1"/>
</dbReference>
<proteinExistence type="predicted"/>
<reference evidence="2 3" key="1">
    <citation type="submission" date="2016-11" db="EMBL/GenBank/DDBJ databases">
        <title>Genome sequence of Sphingomonas jeddahensis G39.</title>
        <authorList>
            <person name="Poehlein A."/>
            <person name="Wuebbeler J.H."/>
            <person name="Steinbuechel A."/>
            <person name="Daniel R."/>
        </authorList>
    </citation>
    <scope>NUCLEOTIDE SEQUENCE [LARGE SCALE GENOMIC DNA]</scope>
    <source>
        <strain evidence="2 3">G39</strain>
    </source>
</reference>
<dbReference type="RefSeq" id="WP_076744790.1">
    <property type="nucleotide sequence ID" value="NZ_MPSB01000008.1"/>
</dbReference>
<dbReference type="Proteomes" id="UP000188729">
    <property type="component" value="Unassembled WGS sequence"/>
</dbReference>
<dbReference type="OrthoDB" id="7841570at2"/>
<sequence length="240" mass="23732">MRALAFALLLPIAACGNGWSGDDEAPGVAGSGSGGSRSYAVADFAKVEQRGPDDVDVRVGSGFSVRAEGDEKVLASIRIVRDGDRLRIGRERGFNLNSGAAKIYVTMPRIASAGLAGSGNMSIDRVEGVSFHGDIAGSGNLMLGRVAVEALKLSIAGSGSAAASGEAGSLGVSIAGSGDVDAGGLRASQAKVDIAGSGSVRAAVNGDASVSMMGSGDVDLGPKARCKISKMGSGDVRCGG</sequence>
<dbReference type="STRING" id="1915074.SPHI_20260"/>
<dbReference type="InterPro" id="IPR021255">
    <property type="entry name" value="DUF2807"/>
</dbReference>
<name>A0A1V2EUJ9_9SPHN</name>
<evidence type="ECO:0000259" key="1">
    <source>
        <dbReference type="Pfam" id="PF10988"/>
    </source>
</evidence>
<dbReference type="AlphaFoldDB" id="A0A1V2EUJ9"/>
<organism evidence="2 3">
    <name type="scientific">Sphingomonas jeddahensis</name>
    <dbReference type="NCBI Taxonomy" id="1915074"/>
    <lineage>
        <taxon>Bacteria</taxon>
        <taxon>Pseudomonadati</taxon>
        <taxon>Pseudomonadota</taxon>
        <taxon>Alphaproteobacteria</taxon>
        <taxon>Sphingomonadales</taxon>
        <taxon>Sphingomonadaceae</taxon>
        <taxon>Sphingomonas</taxon>
    </lineage>
</organism>
<feature type="domain" description="Putative auto-transporter adhesin head GIN" evidence="1">
    <location>
        <begin position="43"/>
        <end position="219"/>
    </location>
</feature>
<protein>
    <recommendedName>
        <fullName evidence="1">Putative auto-transporter adhesin head GIN domain-containing protein</fullName>
    </recommendedName>
</protein>
<evidence type="ECO:0000313" key="3">
    <source>
        <dbReference type="Proteomes" id="UP000188729"/>
    </source>
</evidence>
<accession>A0A1V2EUJ9</accession>
<evidence type="ECO:0000313" key="2">
    <source>
        <dbReference type="EMBL" id="ONF95824.1"/>
    </source>
</evidence>
<keyword evidence="3" id="KW-1185">Reference proteome</keyword>
<gene>
    <name evidence="2" type="ORF">SPHI_20260</name>
</gene>
<dbReference type="Gene3D" id="2.160.20.120">
    <property type="match status" value="1"/>
</dbReference>
<comment type="caution">
    <text evidence="2">The sequence shown here is derived from an EMBL/GenBank/DDBJ whole genome shotgun (WGS) entry which is preliminary data.</text>
</comment>
<dbReference type="EMBL" id="MPSB01000008">
    <property type="protein sequence ID" value="ONF95824.1"/>
    <property type="molecule type" value="Genomic_DNA"/>
</dbReference>